<keyword evidence="6" id="KW-0378">Hydrolase</keyword>
<sequence>MGTRHEQVQAHRFVTRRIVSALLSGEPETTERPMRRLALSLFGGVIVAAIVFAVVGIYGFLNPAGGKADNGDLVIMRETGARFAMVEGTLHPVLNWSSALLFAGSPSPRVKQMSRRSLAAFPVGDPIGIPGAPDPPPDKKSLLGVPWTLCSVPGIEGSETPTTHLLVGRTPAGGTLPGETTLLLTTGRGGSQQRFLLWQDRLYEIKDPSTLTALDLAAAPTYPVATQLVNGITRGPDLVPPDIAGKGQQSAIRLAGSPGVIGRVYRSGQSSYVLTTKGLAPIGDVTARLLTISDRAVEITAGEAANLAEKIEPEGFPTALPKVSTGRNDLSMVCSTFRGDERNGKISTVVGYQAAGSESLAIPPSTNQNVSADGILAVDRVLVEHGRGAVVREQPVPGVNANGTVYLITDLGIRYALKDSGQVRAQEALGFAGYAPVPVPAQLLALVPSGPTLDPAAAGQFFRPTPAGPTPSGGNGSGGGAGTPTPPPSPTPSRSPTPPSAAPSSSPPSRSAPAASSSR</sequence>
<keyword evidence="7" id="KW-0067">ATP-binding</keyword>
<feature type="transmembrane region" description="Helical" evidence="11">
    <location>
        <begin position="37"/>
        <end position="61"/>
    </location>
</feature>
<proteinExistence type="inferred from homology"/>
<gene>
    <name evidence="12" type="ORF">Val02_65700</name>
</gene>
<keyword evidence="9 11" id="KW-0472">Membrane</keyword>
<evidence type="ECO:0000256" key="8">
    <source>
        <dbReference type="ARBA" id="ARBA00022989"/>
    </source>
</evidence>
<feature type="compositionally biased region" description="Low complexity" evidence="10">
    <location>
        <begin position="502"/>
        <end position="519"/>
    </location>
</feature>
<organism evidence="12 13">
    <name type="scientific">Virgisporangium aliadipatigenens</name>
    <dbReference type="NCBI Taxonomy" id="741659"/>
    <lineage>
        <taxon>Bacteria</taxon>
        <taxon>Bacillati</taxon>
        <taxon>Actinomycetota</taxon>
        <taxon>Actinomycetes</taxon>
        <taxon>Micromonosporales</taxon>
        <taxon>Micromonosporaceae</taxon>
        <taxon>Virgisporangium</taxon>
    </lineage>
</organism>
<dbReference type="RefSeq" id="WP_203903157.1">
    <property type="nucleotide sequence ID" value="NZ_BOPF01000030.1"/>
</dbReference>
<reference evidence="12" key="1">
    <citation type="submission" date="2021-01" db="EMBL/GenBank/DDBJ databases">
        <title>Whole genome shotgun sequence of Virgisporangium aliadipatigenens NBRC 105644.</title>
        <authorList>
            <person name="Komaki H."/>
            <person name="Tamura T."/>
        </authorList>
    </citation>
    <scope>NUCLEOTIDE SEQUENCE</scope>
    <source>
        <strain evidence="12">NBRC 105644</strain>
    </source>
</reference>
<keyword evidence="13" id="KW-1185">Reference proteome</keyword>
<keyword evidence="3" id="KW-1003">Cell membrane</keyword>
<evidence type="ECO:0000256" key="10">
    <source>
        <dbReference type="SAM" id="MobiDB-lite"/>
    </source>
</evidence>
<feature type="compositionally biased region" description="Gly residues" evidence="10">
    <location>
        <begin position="471"/>
        <end position="482"/>
    </location>
</feature>
<dbReference type="Gene3D" id="3.30.2390.20">
    <property type="entry name" value="Type VII secretion system EccB, repeat 1 domain"/>
    <property type="match status" value="1"/>
</dbReference>
<evidence type="ECO:0000256" key="2">
    <source>
        <dbReference type="ARBA" id="ARBA00008149"/>
    </source>
</evidence>
<name>A0A8J3YQ11_9ACTN</name>
<evidence type="ECO:0000256" key="11">
    <source>
        <dbReference type="SAM" id="Phobius"/>
    </source>
</evidence>
<accession>A0A8J3YQ11</accession>
<dbReference type="GO" id="GO:0016787">
    <property type="term" value="F:hydrolase activity"/>
    <property type="evidence" value="ECO:0007669"/>
    <property type="project" value="UniProtKB-KW"/>
</dbReference>
<comment type="similarity">
    <text evidence="2">Belongs to the EccB family.</text>
</comment>
<evidence type="ECO:0000256" key="1">
    <source>
        <dbReference type="ARBA" id="ARBA00004162"/>
    </source>
</evidence>
<dbReference type="AlphaFoldDB" id="A0A8J3YQ11"/>
<keyword evidence="5" id="KW-0547">Nucleotide-binding</keyword>
<dbReference type="NCBIfam" id="TIGR03919">
    <property type="entry name" value="T7SS_EccB"/>
    <property type="match status" value="1"/>
</dbReference>
<evidence type="ECO:0000313" key="13">
    <source>
        <dbReference type="Proteomes" id="UP000619260"/>
    </source>
</evidence>
<evidence type="ECO:0000256" key="4">
    <source>
        <dbReference type="ARBA" id="ARBA00022692"/>
    </source>
</evidence>
<dbReference type="PANTHER" id="PTHR40765:SF2">
    <property type="entry name" value="ESX-2 SECRETION SYSTEM ATPASE ECCB2"/>
    <property type="match status" value="1"/>
</dbReference>
<evidence type="ECO:0000256" key="7">
    <source>
        <dbReference type="ARBA" id="ARBA00022840"/>
    </source>
</evidence>
<evidence type="ECO:0000313" key="12">
    <source>
        <dbReference type="EMBL" id="GIJ49684.1"/>
    </source>
</evidence>
<dbReference type="Proteomes" id="UP000619260">
    <property type="component" value="Unassembled WGS sequence"/>
</dbReference>
<comment type="subcellular location">
    <subcellularLocation>
        <location evidence="1">Cell membrane</location>
        <topology evidence="1">Single-pass membrane protein</topology>
    </subcellularLocation>
</comment>
<evidence type="ECO:0000256" key="5">
    <source>
        <dbReference type="ARBA" id="ARBA00022741"/>
    </source>
</evidence>
<feature type="compositionally biased region" description="Pro residues" evidence="10">
    <location>
        <begin position="484"/>
        <end position="501"/>
    </location>
</feature>
<protein>
    <submittedName>
        <fullName evidence="12">Type VII secretion protein EccB</fullName>
    </submittedName>
</protein>
<dbReference type="PANTHER" id="PTHR40765">
    <property type="entry name" value="ESX-2 SECRETION SYSTEM ATPASE ECCB2"/>
    <property type="match status" value="1"/>
</dbReference>
<keyword evidence="4 11" id="KW-0812">Transmembrane</keyword>
<dbReference type="InterPro" id="IPR044857">
    <property type="entry name" value="T7SS_EccB_R1"/>
</dbReference>
<dbReference type="GO" id="GO:0005886">
    <property type="term" value="C:plasma membrane"/>
    <property type="evidence" value="ECO:0007669"/>
    <property type="project" value="UniProtKB-SubCell"/>
</dbReference>
<dbReference type="Pfam" id="PF05108">
    <property type="entry name" value="T7SS_ESX1_EccB"/>
    <property type="match status" value="1"/>
</dbReference>
<evidence type="ECO:0000256" key="3">
    <source>
        <dbReference type="ARBA" id="ARBA00022475"/>
    </source>
</evidence>
<evidence type="ECO:0000256" key="9">
    <source>
        <dbReference type="ARBA" id="ARBA00023136"/>
    </source>
</evidence>
<evidence type="ECO:0000256" key="6">
    <source>
        <dbReference type="ARBA" id="ARBA00022801"/>
    </source>
</evidence>
<dbReference type="GO" id="GO:0005524">
    <property type="term" value="F:ATP binding"/>
    <property type="evidence" value="ECO:0007669"/>
    <property type="project" value="UniProtKB-KW"/>
</dbReference>
<dbReference type="InterPro" id="IPR042485">
    <property type="entry name" value="T7SS_EccB_R3"/>
</dbReference>
<keyword evidence="8 11" id="KW-1133">Transmembrane helix</keyword>
<feature type="region of interest" description="Disordered" evidence="10">
    <location>
        <begin position="456"/>
        <end position="519"/>
    </location>
</feature>
<dbReference type="GO" id="GO:0005576">
    <property type="term" value="C:extracellular region"/>
    <property type="evidence" value="ECO:0007669"/>
    <property type="project" value="TreeGrafter"/>
</dbReference>
<comment type="caution">
    <text evidence="12">The sequence shown here is derived from an EMBL/GenBank/DDBJ whole genome shotgun (WGS) entry which is preliminary data.</text>
</comment>
<dbReference type="InterPro" id="IPR007795">
    <property type="entry name" value="T7SS_EccB"/>
</dbReference>
<dbReference type="EMBL" id="BOPF01000030">
    <property type="protein sequence ID" value="GIJ49684.1"/>
    <property type="molecule type" value="Genomic_DNA"/>
</dbReference>
<dbReference type="Gene3D" id="2.40.50.910">
    <property type="entry name" value="Type VII secretion system EccB, repeat 3 domain"/>
    <property type="match status" value="1"/>
</dbReference>